<accession>A0A137SF56</accession>
<evidence type="ECO:0000256" key="3">
    <source>
        <dbReference type="ARBA" id="ARBA00022448"/>
    </source>
</evidence>
<name>A0A137SF56_9GAMM</name>
<dbReference type="PANTHER" id="PTHR30529">
    <property type="entry name" value="CYTOCHROME B561"/>
    <property type="match status" value="1"/>
</dbReference>
<evidence type="ECO:0000256" key="4">
    <source>
        <dbReference type="ARBA" id="ARBA00022475"/>
    </source>
</evidence>
<keyword evidence="3" id="KW-0813">Transport</keyword>
<keyword evidence="5" id="KW-0349">Heme</keyword>
<dbReference type="Gene3D" id="1.20.950.20">
    <property type="entry name" value="Transmembrane di-heme cytochromes, Chain C"/>
    <property type="match status" value="1"/>
</dbReference>
<keyword evidence="16" id="KW-1185">Reference proteome</keyword>
<feature type="transmembrane region" description="Helical" evidence="13">
    <location>
        <begin position="147"/>
        <end position="168"/>
    </location>
</feature>
<comment type="similarity">
    <text evidence="12">Belongs to the cytochrome b561 family.</text>
</comment>
<evidence type="ECO:0000256" key="6">
    <source>
        <dbReference type="ARBA" id="ARBA00022692"/>
    </source>
</evidence>
<feature type="transmembrane region" description="Helical" evidence="13">
    <location>
        <begin position="93"/>
        <end position="112"/>
    </location>
</feature>
<keyword evidence="4" id="KW-1003">Cell membrane</keyword>
<keyword evidence="6 13" id="KW-0812">Transmembrane</keyword>
<evidence type="ECO:0000256" key="9">
    <source>
        <dbReference type="ARBA" id="ARBA00022989"/>
    </source>
</evidence>
<dbReference type="InterPro" id="IPR052168">
    <property type="entry name" value="Cytochrome_b561_oxidase"/>
</dbReference>
<evidence type="ECO:0000256" key="5">
    <source>
        <dbReference type="ARBA" id="ARBA00022617"/>
    </source>
</evidence>
<keyword evidence="7" id="KW-0479">Metal-binding</keyword>
<evidence type="ECO:0000256" key="12">
    <source>
        <dbReference type="ARBA" id="ARBA00037975"/>
    </source>
</evidence>
<gene>
    <name evidence="15" type="ORF">J122_1203</name>
</gene>
<dbReference type="GO" id="GO:0022904">
    <property type="term" value="P:respiratory electron transport chain"/>
    <property type="evidence" value="ECO:0007669"/>
    <property type="project" value="InterPro"/>
</dbReference>
<dbReference type="EMBL" id="LOCO01000004">
    <property type="protein sequence ID" value="KXO11071.1"/>
    <property type="molecule type" value="Genomic_DNA"/>
</dbReference>
<evidence type="ECO:0000256" key="11">
    <source>
        <dbReference type="ARBA" id="ARBA00023136"/>
    </source>
</evidence>
<dbReference type="InterPro" id="IPR011577">
    <property type="entry name" value="Cyt_b561_bac/Ni-Hgenase"/>
</dbReference>
<evidence type="ECO:0000259" key="14">
    <source>
        <dbReference type="Pfam" id="PF01292"/>
    </source>
</evidence>
<keyword evidence="8" id="KW-0249">Electron transport</keyword>
<evidence type="ECO:0000256" key="13">
    <source>
        <dbReference type="SAM" id="Phobius"/>
    </source>
</evidence>
<reference evidence="16" key="1">
    <citation type="submission" date="2015-12" db="EMBL/GenBank/DDBJ databases">
        <authorList>
            <person name="Lima A."/>
            <person name="Farahani Zayas N."/>
            <person name="Castro Da Silva M.A."/>
            <person name="Cabral A."/>
            <person name="Pessatti M.L."/>
        </authorList>
    </citation>
    <scope>NUCLEOTIDE SEQUENCE [LARGE SCALE GENOMIC DNA]</scope>
    <source>
        <strain evidence="16">LAMA 842</strain>
    </source>
</reference>
<feature type="transmembrane region" description="Helical" evidence="13">
    <location>
        <begin position="12"/>
        <end position="35"/>
    </location>
</feature>
<dbReference type="AlphaFoldDB" id="A0A137SF56"/>
<organism evidence="15 16">
    <name type="scientific">Marinobacter excellens LAMA 842</name>
    <dbReference type="NCBI Taxonomy" id="1306954"/>
    <lineage>
        <taxon>Bacteria</taxon>
        <taxon>Pseudomonadati</taxon>
        <taxon>Pseudomonadota</taxon>
        <taxon>Gammaproteobacteria</taxon>
        <taxon>Pseudomonadales</taxon>
        <taxon>Marinobacteraceae</taxon>
        <taxon>Marinobacter</taxon>
    </lineage>
</organism>
<comment type="cofactor">
    <cofactor evidence="1">
        <name>heme b</name>
        <dbReference type="ChEBI" id="CHEBI:60344"/>
    </cofactor>
</comment>
<evidence type="ECO:0000256" key="7">
    <source>
        <dbReference type="ARBA" id="ARBA00022723"/>
    </source>
</evidence>
<dbReference type="RefSeq" id="WP_061331596.1">
    <property type="nucleotide sequence ID" value="NZ_LOCO01000004.1"/>
</dbReference>
<proteinExistence type="inferred from homology"/>
<dbReference type="GO" id="GO:0020037">
    <property type="term" value="F:heme binding"/>
    <property type="evidence" value="ECO:0007669"/>
    <property type="project" value="TreeGrafter"/>
</dbReference>
<dbReference type="InterPro" id="IPR016174">
    <property type="entry name" value="Di-haem_cyt_TM"/>
</dbReference>
<dbReference type="SUPFAM" id="SSF81342">
    <property type="entry name" value="Transmembrane di-heme cytochromes"/>
    <property type="match status" value="1"/>
</dbReference>
<evidence type="ECO:0000313" key="16">
    <source>
        <dbReference type="Proteomes" id="UP000070282"/>
    </source>
</evidence>
<dbReference type="GO" id="GO:0046872">
    <property type="term" value="F:metal ion binding"/>
    <property type="evidence" value="ECO:0007669"/>
    <property type="project" value="UniProtKB-KW"/>
</dbReference>
<evidence type="ECO:0000256" key="10">
    <source>
        <dbReference type="ARBA" id="ARBA00023004"/>
    </source>
</evidence>
<dbReference type="Pfam" id="PF01292">
    <property type="entry name" value="Ni_hydr_CYTB"/>
    <property type="match status" value="1"/>
</dbReference>
<evidence type="ECO:0000313" key="15">
    <source>
        <dbReference type="EMBL" id="KXO11071.1"/>
    </source>
</evidence>
<keyword evidence="10" id="KW-0408">Iron</keyword>
<comment type="subcellular location">
    <subcellularLocation>
        <location evidence="2">Cell membrane</location>
        <topology evidence="2">Multi-pass membrane protein</topology>
    </subcellularLocation>
</comment>
<dbReference type="GO" id="GO:0005886">
    <property type="term" value="C:plasma membrane"/>
    <property type="evidence" value="ECO:0007669"/>
    <property type="project" value="UniProtKB-SubCell"/>
</dbReference>
<comment type="caution">
    <text evidence="15">The sequence shown here is derived from an EMBL/GenBank/DDBJ whole genome shotgun (WGS) entry which is preliminary data.</text>
</comment>
<dbReference type="Proteomes" id="UP000070282">
    <property type="component" value="Unassembled WGS sequence"/>
</dbReference>
<protein>
    <submittedName>
        <fullName evidence="15">Cytochrome B561</fullName>
    </submittedName>
</protein>
<keyword evidence="11 13" id="KW-0472">Membrane</keyword>
<evidence type="ECO:0000256" key="2">
    <source>
        <dbReference type="ARBA" id="ARBA00004651"/>
    </source>
</evidence>
<dbReference type="GO" id="GO:0009055">
    <property type="term" value="F:electron transfer activity"/>
    <property type="evidence" value="ECO:0007669"/>
    <property type="project" value="InterPro"/>
</dbReference>
<dbReference type="GeneID" id="94724609"/>
<keyword evidence="9 13" id="KW-1133">Transmembrane helix</keyword>
<dbReference type="PANTHER" id="PTHR30529:SF1">
    <property type="entry name" value="CYTOCHROME B561 HOMOLOG 2"/>
    <property type="match status" value="1"/>
</dbReference>
<feature type="domain" description="Cytochrome b561 bacterial/Ni-hydrogenase" evidence="14">
    <location>
        <begin position="10"/>
        <end position="180"/>
    </location>
</feature>
<evidence type="ECO:0000256" key="8">
    <source>
        <dbReference type="ARBA" id="ARBA00022982"/>
    </source>
</evidence>
<feature type="transmembrane region" description="Helical" evidence="13">
    <location>
        <begin position="55"/>
        <end position="72"/>
    </location>
</feature>
<evidence type="ECO:0000256" key="1">
    <source>
        <dbReference type="ARBA" id="ARBA00001970"/>
    </source>
</evidence>
<sequence>MKLRNTNTAYGLIAVSLHWLVALAVIGLFGLGWWMVELSYYDPWYRQGPHIHRSIGILLFIVVVARLLWRVVTPPPRPLPEHQRWEVIAAHGAHGLLYLLLFVAMISGYLITTADGSSISVFGWFEVPSVTGRIRGMEDTAGAVHYWSTWALVGLAGLHALAALKHHFIDRDATLRRMLGRG</sequence>
<dbReference type="PATRIC" id="fig|1306954.6.peg.3083"/>